<dbReference type="EMBL" id="JAFEJA010000001">
    <property type="protein sequence ID" value="MBM9618340.1"/>
    <property type="molecule type" value="Genomic_DNA"/>
</dbReference>
<dbReference type="InterPro" id="IPR013783">
    <property type="entry name" value="Ig-like_fold"/>
</dbReference>
<feature type="chain" id="PRO_5046389138" description="Ig-like domain-containing protein" evidence="3">
    <location>
        <begin position="38"/>
        <end position="648"/>
    </location>
</feature>
<evidence type="ECO:0000256" key="1">
    <source>
        <dbReference type="SAM" id="MobiDB-lite"/>
    </source>
</evidence>
<dbReference type="Gene3D" id="2.60.40.10">
    <property type="entry name" value="Immunoglobulins"/>
    <property type="match status" value="1"/>
</dbReference>
<keyword evidence="3" id="KW-0732">Signal</keyword>
<dbReference type="Proteomes" id="UP000664109">
    <property type="component" value="Unassembled WGS sequence"/>
</dbReference>
<protein>
    <recommendedName>
        <fullName evidence="4">Ig-like domain-containing protein</fullName>
    </recommendedName>
</protein>
<accession>A0ABS2ULC7</accession>
<feature type="region of interest" description="Disordered" evidence="1">
    <location>
        <begin position="511"/>
        <end position="613"/>
    </location>
</feature>
<dbReference type="InterPro" id="IPR006311">
    <property type="entry name" value="TAT_signal"/>
</dbReference>
<dbReference type="Gene3D" id="2.130.10.10">
    <property type="entry name" value="YVTN repeat-like/Quinoprotein amine dehydrogenase"/>
    <property type="match status" value="1"/>
</dbReference>
<evidence type="ECO:0000259" key="4">
    <source>
        <dbReference type="PROSITE" id="PS50835"/>
    </source>
</evidence>
<feature type="region of interest" description="Disordered" evidence="1">
    <location>
        <begin position="36"/>
        <end position="108"/>
    </location>
</feature>
<organism evidence="5 6">
    <name type="scientific">Streptomyces zhihengii</name>
    <dbReference type="NCBI Taxonomy" id="1818004"/>
    <lineage>
        <taxon>Bacteria</taxon>
        <taxon>Bacillati</taxon>
        <taxon>Actinomycetota</taxon>
        <taxon>Actinomycetes</taxon>
        <taxon>Kitasatosporales</taxon>
        <taxon>Streptomycetaceae</taxon>
        <taxon>Streptomyces</taxon>
    </lineage>
</organism>
<keyword evidence="2" id="KW-0812">Transmembrane</keyword>
<dbReference type="InterPro" id="IPR036179">
    <property type="entry name" value="Ig-like_dom_sf"/>
</dbReference>
<feature type="compositionally biased region" description="Basic and acidic residues" evidence="1">
    <location>
        <begin position="71"/>
        <end position="97"/>
    </location>
</feature>
<feature type="compositionally biased region" description="Low complexity" evidence="1">
    <location>
        <begin position="36"/>
        <end position="45"/>
    </location>
</feature>
<proteinExistence type="predicted"/>
<gene>
    <name evidence="5" type="ORF">JE024_06190</name>
</gene>
<feature type="compositionally biased region" description="Gly residues" evidence="1">
    <location>
        <begin position="528"/>
        <end position="538"/>
    </location>
</feature>
<evidence type="ECO:0000313" key="6">
    <source>
        <dbReference type="Proteomes" id="UP000664109"/>
    </source>
</evidence>
<dbReference type="InterPro" id="IPR015943">
    <property type="entry name" value="WD40/YVTN_repeat-like_dom_sf"/>
</dbReference>
<dbReference type="PROSITE" id="PS50835">
    <property type="entry name" value="IG_LIKE"/>
    <property type="match status" value="1"/>
</dbReference>
<dbReference type="SUPFAM" id="SSF48726">
    <property type="entry name" value="Immunoglobulin"/>
    <property type="match status" value="1"/>
</dbReference>
<evidence type="ECO:0000256" key="3">
    <source>
        <dbReference type="SAM" id="SignalP"/>
    </source>
</evidence>
<evidence type="ECO:0000256" key="2">
    <source>
        <dbReference type="SAM" id="Phobius"/>
    </source>
</evidence>
<reference evidence="5 6" key="1">
    <citation type="journal article" date="2016" name="Arch. Microbiol.">
        <title>Streptomyces zhihengii sp. nov., isolated from rhizospheric soil of Psammosilene tunicoides.</title>
        <authorList>
            <person name="Huang M.J."/>
            <person name="Fei J.J."/>
            <person name="Salam N."/>
            <person name="Kim C.J."/>
            <person name="Hozzein W.N."/>
            <person name="Xiao M."/>
            <person name="Huang H.Q."/>
            <person name="Li W.J."/>
        </authorList>
    </citation>
    <scope>NUCLEOTIDE SEQUENCE [LARGE SCALE GENOMIC DNA]</scope>
    <source>
        <strain evidence="5 6">YIM T102</strain>
    </source>
</reference>
<feature type="transmembrane region" description="Helical" evidence="2">
    <location>
        <begin position="619"/>
        <end position="638"/>
    </location>
</feature>
<dbReference type="InterPro" id="IPR007110">
    <property type="entry name" value="Ig-like_dom"/>
</dbReference>
<dbReference type="RefSeq" id="WP_205372625.1">
    <property type="nucleotide sequence ID" value="NZ_JAFEJA010000001.1"/>
</dbReference>
<name>A0ABS2ULC7_9ACTN</name>
<dbReference type="SUPFAM" id="SSF63829">
    <property type="entry name" value="Calcium-dependent phosphotriesterase"/>
    <property type="match status" value="1"/>
</dbReference>
<keyword evidence="2" id="KW-0472">Membrane</keyword>
<sequence length="648" mass="62368">MTTTNDNPAGARRRHRRTPALLGAAALVTAAATAVTAGPAAQAAGNPRTAPGPAERKPAVSASAGLAPGGRAERVAGAHDDTGGVDVADRDPGHGDDGGEGVDVPPGTVGYVRAPASAFATGNAGRPLDLLLHPDSGKLYVGADNIPDTSAVAEQGLYALDAGSGAVLGHIARAPGAGGATAARVVRRIVAPLPGDGVVFHYPLRGLGSARHGDTEARGVWADGASYTGVGQDADTSSVLVAAGGELRRVDLATGAVGRTAALEGAGDLAVDAVRGAAWSLGTADGAPVLRRVDTAAFGVTATAPLPADFMTFVEADPATGNVWVGNGTSVLVFDADARPLATLTGTDRPMAVAFDGATGRAFLLREDLSDGTTDDTGSLEVLDASSLEPAAPAVPLPGSVRVGGYAGVAVAPGATSVFVTMAAESKVLRFDLRTSPRVLGSPADRTAAPGDEVTLTAAAEGTPEPAVRWQVSTDGGGTWSAVEGATADTYTFTAAAGQNGHRFRAEFHNEAGTTRTAPMTLTVKAPGGDGGGSGGGETEPPGGDATGGGSGSGGTSGSAGGGDSGGTGSGGGDSGGSSGGTAAGGSGGGVVGGTGGGTGSVTEGGTAGAGGSLASTGVAAGAAAGGALLLTAAGWYLHRRTRTAREG</sequence>
<keyword evidence="2" id="KW-1133">Transmembrane helix</keyword>
<dbReference type="PROSITE" id="PS51318">
    <property type="entry name" value="TAT"/>
    <property type="match status" value="1"/>
</dbReference>
<feature type="region of interest" description="Disordered" evidence="1">
    <location>
        <begin position="1"/>
        <end position="21"/>
    </location>
</feature>
<evidence type="ECO:0000313" key="5">
    <source>
        <dbReference type="EMBL" id="MBM9618340.1"/>
    </source>
</evidence>
<feature type="domain" description="Ig-like" evidence="4">
    <location>
        <begin position="437"/>
        <end position="470"/>
    </location>
</feature>
<feature type="compositionally biased region" description="Gly residues" evidence="1">
    <location>
        <begin position="545"/>
        <end position="600"/>
    </location>
</feature>
<keyword evidence="6" id="KW-1185">Reference proteome</keyword>
<feature type="signal peptide" evidence="3">
    <location>
        <begin position="1"/>
        <end position="37"/>
    </location>
</feature>
<comment type="caution">
    <text evidence="5">The sequence shown here is derived from an EMBL/GenBank/DDBJ whole genome shotgun (WGS) entry which is preliminary data.</text>
</comment>